<accession>A0A1F7YI77</accession>
<feature type="transmembrane region" description="Helical" evidence="1">
    <location>
        <begin position="180"/>
        <end position="198"/>
    </location>
</feature>
<evidence type="ECO:0000313" key="2">
    <source>
        <dbReference type="EMBL" id="OGM27026.1"/>
    </source>
</evidence>
<feature type="transmembrane region" description="Helical" evidence="1">
    <location>
        <begin position="661"/>
        <end position="677"/>
    </location>
</feature>
<feature type="transmembrane region" description="Helical" evidence="1">
    <location>
        <begin position="355"/>
        <end position="372"/>
    </location>
</feature>
<feature type="transmembrane region" description="Helical" evidence="1">
    <location>
        <begin position="379"/>
        <end position="398"/>
    </location>
</feature>
<proteinExistence type="predicted"/>
<reference evidence="2 3" key="1">
    <citation type="journal article" date="2016" name="Nat. Commun.">
        <title>Thousands of microbial genomes shed light on interconnected biogeochemical processes in an aquifer system.</title>
        <authorList>
            <person name="Anantharaman K."/>
            <person name="Brown C.T."/>
            <person name="Hug L.A."/>
            <person name="Sharon I."/>
            <person name="Castelle C.J."/>
            <person name="Probst A.J."/>
            <person name="Thomas B.C."/>
            <person name="Singh A."/>
            <person name="Wilkins M.J."/>
            <person name="Karaoz U."/>
            <person name="Brodie E.L."/>
            <person name="Williams K.H."/>
            <person name="Hubbard S.S."/>
            <person name="Banfield J.F."/>
        </authorList>
    </citation>
    <scope>NUCLEOTIDE SEQUENCE [LARGE SCALE GENOMIC DNA]</scope>
</reference>
<feature type="transmembrane region" description="Helical" evidence="1">
    <location>
        <begin position="316"/>
        <end position="335"/>
    </location>
</feature>
<organism evidence="2 3">
    <name type="scientific">Candidatus Woesebacteria bacterium RIFCSPHIGHO2_01_FULL_39_28</name>
    <dbReference type="NCBI Taxonomy" id="1802496"/>
    <lineage>
        <taxon>Bacteria</taxon>
        <taxon>Candidatus Woeseibacteriota</taxon>
    </lineage>
</organism>
<feature type="transmembrane region" description="Helical" evidence="1">
    <location>
        <begin position="129"/>
        <end position="149"/>
    </location>
</feature>
<name>A0A1F7YI77_9BACT</name>
<comment type="caution">
    <text evidence="2">The sequence shown here is derived from an EMBL/GenBank/DDBJ whole genome shotgun (WGS) entry which is preliminary data.</text>
</comment>
<sequence length="688" mass="77087">MQLNKLTKTIASALGVLIGAVIIGFVNFQIISTWMNGGNGPANVGSIEVSYVSMARFLGDFGFRSWAPFWYLGFPYHLFYTPFLPYLIFLLNKIISMPLWEGYRFLTGLSYILAPISLFFLGWTLSKRFIGGLLSGILYSVAPTIFYFFDKGVLGDRISAQFFDPRRFTILVRWGEGPHTLSLVFLPLAGVFFARYLRKSRFMDLTLASFFLGLTALSNALGMFAALLLTGSIFFARSAVVRTKDLFKVLLSLILVLVLALGLISLWYNFSFIKNFFGEGQGTASILIALFPWGWVAILLGAGIFHIVFKKVIRDFGIASSLLWFLILFCVVLTYYKTGVELLPQALRYNTEADMALSLLIGVLVGVIARKLGQKHIAFEIFITVITFITIILGIVYIQPFIPIASKAGEAVVDLGKGSEYKIAKWLDGHVDQKKGERVFIPGNYGFYLNFFTNVWQVRGGLFQAATHPWQNHIHFQLANGKDPELVLAWLTIVNVKYAVVTTPASMELYKETKNLERFETFPISLEQSGDVIYEVPLKRSSLAKPVNLKLLASPAGGLKSPKRADDKAPILAYADWVENSSLNETTFEVVNNDNYKIKGSVASGEGILVQMTADPGWQAKDQYGNKLQIQKDPLGFFVINTPRPGDISISLKRGRTWDEWLGYILTLITIIGMVLWKTKHHQFKPQN</sequence>
<feature type="transmembrane region" description="Helical" evidence="1">
    <location>
        <begin position="247"/>
        <end position="268"/>
    </location>
</feature>
<evidence type="ECO:0000313" key="3">
    <source>
        <dbReference type="Proteomes" id="UP000178851"/>
    </source>
</evidence>
<keyword evidence="1" id="KW-0472">Membrane</keyword>
<gene>
    <name evidence="2" type="ORF">A2627_02555</name>
</gene>
<feature type="transmembrane region" description="Helical" evidence="1">
    <location>
        <begin position="288"/>
        <end position="309"/>
    </location>
</feature>
<dbReference type="EMBL" id="MGGI01000009">
    <property type="protein sequence ID" value="OGM27026.1"/>
    <property type="molecule type" value="Genomic_DNA"/>
</dbReference>
<feature type="transmembrane region" description="Helical" evidence="1">
    <location>
        <begin position="210"/>
        <end position="235"/>
    </location>
</feature>
<keyword evidence="1" id="KW-1133">Transmembrane helix</keyword>
<feature type="transmembrane region" description="Helical" evidence="1">
    <location>
        <begin position="103"/>
        <end position="123"/>
    </location>
</feature>
<keyword evidence="1" id="KW-0812">Transmembrane</keyword>
<dbReference type="Proteomes" id="UP000178851">
    <property type="component" value="Unassembled WGS sequence"/>
</dbReference>
<protein>
    <recommendedName>
        <fullName evidence="4">Membrane protein 6-pyruvoyl-tetrahydropterin synthase-related domain-containing protein</fullName>
    </recommendedName>
</protein>
<feature type="transmembrane region" description="Helical" evidence="1">
    <location>
        <begin position="69"/>
        <end position="91"/>
    </location>
</feature>
<dbReference type="AlphaFoldDB" id="A0A1F7YI77"/>
<evidence type="ECO:0008006" key="4">
    <source>
        <dbReference type="Google" id="ProtNLM"/>
    </source>
</evidence>
<feature type="transmembrane region" description="Helical" evidence="1">
    <location>
        <begin position="12"/>
        <end position="31"/>
    </location>
</feature>
<evidence type="ECO:0000256" key="1">
    <source>
        <dbReference type="SAM" id="Phobius"/>
    </source>
</evidence>